<dbReference type="GO" id="GO:0006644">
    <property type="term" value="P:phospholipid metabolic process"/>
    <property type="evidence" value="ECO:0007669"/>
    <property type="project" value="InterPro"/>
</dbReference>
<dbReference type="AlphaFoldDB" id="A0A1B6FBP2"/>
<evidence type="ECO:0000313" key="3">
    <source>
        <dbReference type="EMBL" id="JAS47571.1"/>
    </source>
</evidence>
<dbReference type="InterPro" id="IPR013607">
    <property type="entry name" value="Phospholipase_A2-like"/>
</dbReference>
<dbReference type="Gene3D" id="1.20.90.10">
    <property type="entry name" value="Phospholipase A2 domain"/>
    <property type="match status" value="1"/>
</dbReference>
<feature type="non-terminal residue" evidence="3">
    <location>
        <position position="1"/>
    </location>
</feature>
<feature type="region of interest" description="Disordered" evidence="1">
    <location>
        <begin position="140"/>
        <end position="166"/>
    </location>
</feature>
<feature type="compositionally biased region" description="Acidic residues" evidence="1">
    <location>
        <begin position="142"/>
        <end position="157"/>
    </location>
</feature>
<dbReference type="Pfam" id="PF08398">
    <property type="entry name" value="Phospholip_A2_4"/>
    <property type="match status" value="1"/>
</dbReference>
<dbReference type="GO" id="GO:0004623">
    <property type="term" value="F:phospholipase A2 activity"/>
    <property type="evidence" value="ECO:0007669"/>
    <property type="project" value="InterPro"/>
</dbReference>
<gene>
    <name evidence="3" type="ORF">g.4390</name>
</gene>
<dbReference type="InterPro" id="IPR036444">
    <property type="entry name" value="PLipase_A2_dom_sf"/>
</dbReference>
<accession>A0A1B6FBP2</accession>
<dbReference type="GO" id="GO:0050482">
    <property type="term" value="P:arachidonate secretion"/>
    <property type="evidence" value="ECO:0007669"/>
    <property type="project" value="InterPro"/>
</dbReference>
<dbReference type="EMBL" id="GECZ01022198">
    <property type="protein sequence ID" value="JAS47571.1"/>
    <property type="molecule type" value="Transcribed_RNA"/>
</dbReference>
<organism evidence="3">
    <name type="scientific">Cuerna arida</name>
    <dbReference type="NCBI Taxonomy" id="1464854"/>
    <lineage>
        <taxon>Eukaryota</taxon>
        <taxon>Metazoa</taxon>
        <taxon>Ecdysozoa</taxon>
        <taxon>Arthropoda</taxon>
        <taxon>Hexapoda</taxon>
        <taxon>Insecta</taxon>
        <taxon>Pterygota</taxon>
        <taxon>Neoptera</taxon>
        <taxon>Paraneoptera</taxon>
        <taxon>Hemiptera</taxon>
        <taxon>Auchenorrhyncha</taxon>
        <taxon>Membracoidea</taxon>
        <taxon>Cicadellidae</taxon>
        <taxon>Cicadellinae</taxon>
        <taxon>Proconiini</taxon>
        <taxon>Cuerna</taxon>
    </lineage>
</organism>
<feature type="domain" description="Phospholipase A2-like" evidence="2">
    <location>
        <begin position="34"/>
        <end position="101"/>
    </location>
</feature>
<evidence type="ECO:0000259" key="2">
    <source>
        <dbReference type="Pfam" id="PF08398"/>
    </source>
</evidence>
<evidence type="ECO:0000256" key="1">
    <source>
        <dbReference type="SAM" id="MobiDB-lite"/>
    </source>
</evidence>
<proteinExistence type="predicted"/>
<reference evidence="3" key="1">
    <citation type="submission" date="2015-11" db="EMBL/GenBank/DDBJ databases">
        <title>De novo transcriptome assembly of four potential Pierce s Disease insect vectors from Arizona vineyards.</title>
        <authorList>
            <person name="Tassone E.E."/>
        </authorList>
    </citation>
    <scope>NUCLEOTIDE SEQUENCE</scope>
</reference>
<name>A0A1B6FBP2_9HEMI</name>
<protein>
    <recommendedName>
        <fullName evidence="2">Phospholipase A2-like domain-containing protein</fullName>
    </recommendedName>
</protein>
<sequence length="166" mass="18545">LPNATSSDRRDYSNLDACDRKCQLEKILLKNFTDFTLPGFHYLGPGSRADSGPPTNAVDAIAQRHDEAYDQAVRDYNQSHNVKRCVEEIEQADQRFLEDMSQVPVTTTAEVVGKAVGLVGIGLKTAVEKSLGFTLYPHFEKEEDDSEKCEDESSSEDDSNRSRQQV</sequence>
<dbReference type="GO" id="GO:0005198">
    <property type="term" value="F:structural molecule activity"/>
    <property type="evidence" value="ECO:0007669"/>
    <property type="project" value="InterPro"/>
</dbReference>